<dbReference type="RefSeq" id="WP_246112587.1">
    <property type="nucleotide sequence ID" value="NZ_SJPK01000003.1"/>
</dbReference>
<dbReference type="AlphaFoldDB" id="A0A5C5YF95"/>
<dbReference type="EMBL" id="SJPK01000003">
    <property type="protein sequence ID" value="TWT73191.1"/>
    <property type="molecule type" value="Genomic_DNA"/>
</dbReference>
<dbReference type="InterPro" id="IPR006311">
    <property type="entry name" value="TAT_signal"/>
</dbReference>
<name>A0A5C5YF95_9BACT</name>
<dbReference type="Proteomes" id="UP000318053">
    <property type="component" value="Unassembled WGS sequence"/>
</dbReference>
<evidence type="ECO:0000313" key="3">
    <source>
        <dbReference type="Proteomes" id="UP000318053"/>
    </source>
</evidence>
<proteinExistence type="predicted"/>
<feature type="region of interest" description="Disordered" evidence="1">
    <location>
        <begin position="401"/>
        <end position="420"/>
    </location>
</feature>
<reference evidence="2 3" key="1">
    <citation type="submission" date="2019-02" db="EMBL/GenBank/DDBJ databases">
        <title>Deep-cultivation of Planctomycetes and their phenomic and genomic characterization uncovers novel biology.</title>
        <authorList>
            <person name="Wiegand S."/>
            <person name="Jogler M."/>
            <person name="Boedeker C."/>
            <person name="Pinto D."/>
            <person name="Vollmers J."/>
            <person name="Rivas-Marin E."/>
            <person name="Kohn T."/>
            <person name="Peeters S.H."/>
            <person name="Heuer A."/>
            <person name="Rast P."/>
            <person name="Oberbeckmann S."/>
            <person name="Bunk B."/>
            <person name="Jeske O."/>
            <person name="Meyerdierks A."/>
            <person name="Storesund J.E."/>
            <person name="Kallscheuer N."/>
            <person name="Luecker S."/>
            <person name="Lage O.M."/>
            <person name="Pohl T."/>
            <person name="Merkel B.J."/>
            <person name="Hornburger P."/>
            <person name="Mueller R.-W."/>
            <person name="Bruemmer F."/>
            <person name="Labrenz M."/>
            <person name="Spormann A.M."/>
            <person name="Op Den Camp H."/>
            <person name="Overmann J."/>
            <person name="Amann R."/>
            <person name="Jetten M.S.M."/>
            <person name="Mascher T."/>
            <person name="Medema M.H."/>
            <person name="Devos D.P."/>
            <person name="Kaster A.-K."/>
            <person name="Ovreas L."/>
            <person name="Rohde M."/>
            <person name="Galperin M.Y."/>
            <person name="Jogler C."/>
        </authorList>
    </citation>
    <scope>NUCLEOTIDE SEQUENCE [LARGE SCALE GENOMIC DNA]</scope>
    <source>
        <strain evidence="2 3">CA85</strain>
    </source>
</reference>
<accession>A0A5C5YF95</accession>
<comment type="caution">
    <text evidence="2">The sequence shown here is derived from an EMBL/GenBank/DDBJ whole genome shotgun (WGS) entry which is preliminary data.</text>
</comment>
<gene>
    <name evidence="2" type="ORF">CA85_16580</name>
</gene>
<protein>
    <submittedName>
        <fullName evidence="2">Uncharacterized protein</fullName>
    </submittedName>
</protein>
<organism evidence="2 3">
    <name type="scientific">Allorhodopirellula solitaria</name>
    <dbReference type="NCBI Taxonomy" id="2527987"/>
    <lineage>
        <taxon>Bacteria</taxon>
        <taxon>Pseudomonadati</taxon>
        <taxon>Planctomycetota</taxon>
        <taxon>Planctomycetia</taxon>
        <taxon>Pirellulales</taxon>
        <taxon>Pirellulaceae</taxon>
        <taxon>Allorhodopirellula</taxon>
    </lineage>
</organism>
<evidence type="ECO:0000256" key="1">
    <source>
        <dbReference type="SAM" id="MobiDB-lite"/>
    </source>
</evidence>
<dbReference type="PROSITE" id="PS51318">
    <property type="entry name" value="TAT"/>
    <property type="match status" value="1"/>
</dbReference>
<evidence type="ECO:0000313" key="2">
    <source>
        <dbReference type="EMBL" id="TWT73191.1"/>
    </source>
</evidence>
<dbReference type="SUPFAM" id="SSF82171">
    <property type="entry name" value="DPP6 N-terminal domain-like"/>
    <property type="match status" value="1"/>
</dbReference>
<sequence>MTHRDARSLHPRLSRRQALGGLSAAASLAALGPVACAESDAKLPPVRQLTHGPLNHWFGYYDKREFDPSNRLVLSNQLRFEGRTPAPEDTIGVGMVDTQDNDKWIPLGRSNAWGWQQGCMLQWRPGSESEVIWNDREGDQHVSRLLDVKTKKQRTLPRPIYALSPGGKYAITADFARIQRMRRGYGYVGLPDPCADERAPEESGVWRMDLETGETKLIFSLADAAQIDYQGKSLADKWNYFNHLLVSPDGSRFIVLHRWRDNRGSGREAQPVGGFSTRMFTVNMDGSERYILDPAGHTSHFIWRDPNHVCAWTRPAGKPWAFYLMKDRSRDIHVVGEGVMSTNGHNTYVPQTDNEWILNDTYPQGQNREQNPYLYHVPSNRRVSLGKFPSPPAYTGEWRCDTHPRSSNDGQSVVIDSPHNNGRQMYHIDISSIING</sequence>
<keyword evidence="3" id="KW-1185">Reference proteome</keyword>